<dbReference type="AlphaFoldDB" id="A0A2B4RH62"/>
<sequence length="308" mass="35617">MKDFNLPNMSYEKLICLKKSRSLLMQNLRNFWRQMGKNKTKGKRKTSRSDKRMQRLYADAIKEVKKRNINLDDLPDKEPEEIEEGSEEQEEVKASAQKARKKPRDVLGETLRKQERLRKPRVSLSVPVSKLVPFKPDEKGLEFPRDFRRDSRSSEWVPRSVGFPLFEPGEIFNGRRSLSSEFNDEVEIVSVVSGKETPAARYELKVDEILQVLPLRIGDTDSESLPGENKVRSHLPPIYRQEIWQETMRQASTTSRSIPGKQDSWNIEHASLMVGKQELYTRQKCKTSVSLAERRSRLRTSSSGAVLP</sequence>
<organism evidence="2 3">
    <name type="scientific">Stylophora pistillata</name>
    <name type="common">Smooth cauliflower coral</name>
    <dbReference type="NCBI Taxonomy" id="50429"/>
    <lineage>
        <taxon>Eukaryota</taxon>
        <taxon>Metazoa</taxon>
        <taxon>Cnidaria</taxon>
        <taxon>Anthozoa</taxon>
        <taxon>Hexacorallia</taxon>
        <taxon>Scleractinia</taxon>
        <taxon>Astrocoeniina</taxon>
        <taxon>Pocilloporidae</taxon>
        <taxon>Stylophora</taxon>
    </lineage>
</organism>
<protein>
    <submittedName>
        <fullName evidence="2">Uncharacterized protein</fullName>
    </submittedName>
</protein>
<feature type="compositionally biased region" description="Basic residues" evidence="1">
    <location>
        <begin position="36"/>
        <end position="46"/>
    </location>
</feature>
<reference evidence="3" key="1">
    <citation type="journal article" date="2017" name="bioRxiv">
        <title>Comparative analysis of the genomes of Stylophora pistillata and Acropora digitifera provides evidence for extensive differences between species of corals.</title>
        <authorList>
            <person name="Voolstra C.R."/>
            <person name="Li Y."/>
            <person name="Liew Y.J."/>
            <person name="Baumgarten S."/>
            <person name="Zoccola D."/>
            <person name="Flot J.-F."/>
            <person name="Tambutte S."/>
            <person name="Allemand D."/>
            <person name="Aranda M."/>
        </authorList>
    </citation>
    <scope>NUCLEOTIDE SEQUENCE [LARGE SCALE GENOMIC DNA]</scope>
</reference>
<feature type="region of interest" description="Disordered" evidence="1">
    <location>
        <begin position="69"/>
        <end position="111"/>
    </location>
</feature>
<comment type="caution">
    <text evidence="2">The sequence shown here is derived from an EMBL/GenBank/DDBJ whole genome shotgun (WGS) entry which is preliminary data.</text>
</comment>
<keyword evidence="3" id="KW-1185">Reference proteome</keyword>
<name>A0A2B4RH62_STYPI</name>
<feature type="region of interest" description="Disordered" evidence="1">
    <location>
        <begin position="35"/>
        <end position="54"/>
    </location>
</feature>
<gene>
    <name evidence="2" type="ORF">AWC38_SpisGene20173</name>
</gene>
<evidence type="ECO:0000313" key="2">
    <source>
        <dbReference type="EMBL" id="PFX15605.1"/>
    </source>
</evidence>
<dbReference type="Proteomes" id="UP000225706">
    <property type="component" value="Unassembled WGS sequence"/>
</dbReference>
<evidence type="ECO:0000256" key="1">
    <source>
        <dbReference type="SAM" id="MobiDB-lite"/>
    </source>
</evidence>
<evidence type="ECO:0000313" key="3">
    <source>
        <dbReference type="Proteomes" id="UP000225706"/>
    </source>
</evidence>
<feature type="compositionally biased region" description="Acidic residues" evidence="1">
    <location>
        <begin position="73"/>
        <end position="90"/>
    </location>
</feature>
<dbReference type="EMBL" id="LSMT01000631">
    <property type="protein sequence ID" value="PFX15605.1"/>
    <property type="molecule type" value="Genomic_DNA"/>
</dbReference>
<proteinExistence type="predicted"/>
<accession>A0A2B4RH62</accession>